<dbReference type="GO" id="GO:0005829">
    <property type="term" value="C:cytosol"/>
    <property type="evidence" value="ECO:0007669"/>
    <property type="project" value="TreeGrafter"/>
</dbReference>
<dbReference type="InterPro" id="IPR000150">
    <property type="entry name" value="Cof"/>
</dbReference>
<keyword evidence="2" id="KW-1185">Reference proteome</keyword>
<evidence type="ECO:0000313" key="1">
    <source>
        <dbReference type="EMBL" id="MBC6680315.1"/>
    </source>
</evidence>
<gene>
    <name evidence="1" type="ORF">H9L42_10755</name>
</gene>
<dbReference type="NCBIfam" id="TIGR00099">
    <property type="entry name" value="Cof-subfamily"/>
    <property type="match status" value="1"/>
</dbReference>
<dbReference type="EMBL" id="JACRYT010000011">
    <property type="protein sequence ID" value="MBC6680315.1"/>
    <property type="molecule type" value="Genomic_DNA"/>
</dbReference>
<dbReference type="SFLD" id="SFLDG01140">
    <property type="entry name" value="C2.B:_Phosphomannomutase_and_P"/>
    <property type="match status" value="1"/>
</dbReference>
<accession>A0A923NPG9</accession>
<dbReference type="SFLD" id="SFLDS00003">
    <property type="entry name" value="Haloacid_Dehalogenase"/>
    <property type="match status" value="1"/>
</dbReference>
<dbReference type="GO" id="GO:0016791">
    <property type="term" value="F:phosphatase activity"/>
    <property type="evidence" value="ECO:0007669"/>
    <property type="project" value="UniProtKB-ARBA"/>
</dbReference>
<dbReference type="Gene3D" id="3.40.50.1000">
    <property type="entry name" value="HAD superfamily/HAD-like"/>
    <property type="match status" value="1"/>
</dbReference>
<dbReference type="InterPro" id="IPR036412">
    <property type="entry name" value="HAD-like_sf"/>
</dbReference>
<dbReference type="NCBIfam" id="TIGR01484">
    <property type="entry name" value="HAD-SF-IIB"/>
    <property type="match status" value="1"/>
</dbReference>
<dbReference type="InterPro" id="IPR006379">
    <property type="entry name" value="HAD-SF_hydro_IIB"/>
</dbReference>
<dbReference type="GO" id="GO:0000287">
    <property type="term" value="F:magnesium ion binding"/>
    <property type="evidence" value="ECO:0007669"/>
    <property type="project" value="TreeGrafter"/>
</dbReference>
<dbReference type="SUPFAM" id="SSF56784">
    <property type="entry name" value="HAD-like"/>
    <property type="match status" value="1"/>
</dbReference>
<sequence length="273" mass="30319">MAIKLIALDLDGTTLNDDRVISRANREALEAAIEKGVNVVIATGRAYSALPEDVFEIKGIQYVLTSNGAVITDLRTKEVIYENCIAPSAVEKAVELLKQYPFMVEAFTGGGAYIEKAEYDHIRETRLSFRHVDYVLTTRQPVDGLYDFILDHKEHIENINVNFENQKDRSMMREILSGLADTTLTTSFDHNLEIGGATTSKAEALRELEHILNVKSEEMMAVGDSPNDMAMMRLAGLPVAVENAKEEVKAIARYVTATNHKDGVAQAVRKFVL</sequence>
<comment type="caution">
    <text evidence="1">The sequence shown here is derived from an EMBL/GenBank/DDBJ whole genome shotgun (WGS) entry which is preliminary data.</text>
</comment>
<dbReference type="RefSeq" id="WP_187303412.1">
    <property type="nucleotide sequence ID" value="NZ_CBCTON010000006.1"/>
</dbReference>
<organism evidence="1 2">
    <name type="scientific">Zhenpiania hominis</name>
    <dbReference type="NCBI Taxonomy" id="2763644"/>
    <lineage>
        <taxon>Bacteria</taxon>
        <taxon>Bacillati</taxon>
        <taxon>Bacillota</taxon>
        <taxon>Clostridia</taxon>
        <taxon>Peptostreptococcales</taxon>
        <taxon>Anaerovoracaceae</taxon>
        <taxon>Zhenpiania</taxon>
    </lineage>
</organism>
<protein>
    <submittedName>
        <fullName evidence="1">HAD family phosphatase</fullName>
    </submittedName>
</protein>
<name>A0A923NPG9_9FIRM</name>
<reference evidence="1" key="1">
    <citation type="submission" date="2020-08" db="EMBL/GenBank/DDBJ databases">
        <title>Genome public.</title>
        <authorList>
            <person name="Liu C."/>
            <person name="Sun Q."/>
        </authorList>
    </citation>
    <scope>NUCLEOTIDE SEQUENCE</scope>
    <source>
        <strain evidence="1">BX12</strain>
    </source>
</reference>
<dbReference type="PANTHER" id="PTHR10000">
    <property type="entry name" value="PHOSPHOSERINE PHOSPHATASE"/>
    <property type="match status" value="1"/>
</dbReference>
<dbReference type="AlphaFoldDB" id="A0A923NPG9"/>
<dbReference type="Proteomes" id="UP000602647">
    <property type="component" value="Unassembled WGS sequence"/>
</dbReference>
<dbReference type="PANTHER" id="PTHR10000:SF8">
    <property type="entry name" value="HAD SUPERFAMILY HYDROLASE-LIKE, TYPE 3"/>
    <property type="match status" value="1"/>
</dbReference>
<evidence type="ECO:0000313" key="2">
    <source>
        <dbReference type="Proteomes" id="UP000602647"/>
    </source>
</evidence>
<dbReference type="Gene3D" id="3.30.1240.10">
    <property type="match status" value="1"/>
</dbReference>
<dbReference type="Pfam" id="PF08282">
    <property type="entry name" value="Hydrolase_3"/>
    <property type="match status" value="1"/>
</dbReference>
<dbReference type="CDD" id="cd07516">
    <property type="entry name" value="HAD_Pase"/>
    <property type="match status" value="1"/>
</dbReference>
<dbReference type="InterPro" id="IPR023214">
    <property type="entry name" value="HAD_sf"/>
</dbReference>
<proteinExistence type="predicted"/>